<proteinExistence type="predicted"/>
<dbReference type="InterPro" id="IPR040254">
    <property type="entry name" value="Ecm3-like"/>
</dbReference>
<protein>
    <recommendedName>
        <fullName evidence="8">Auxin efflux carrier</fullName>
    </recommendedName>
</protein>
<dbReference type="Proteomes" id="UP000294933">
    <property type="component" value="Unassembled WGS sequence"/>
</dbReference>
<gene>
    <name evidence="6" type="ORF">BD410DRAFT_748622</name>
</gene>
<dbReference type="VEuPathDB" id="FungiDB:BD410DRAFT_748622"/>
<dbReference type="OrthoDB" id="435607at2759"/>
<feature type="transmembrane region" description="Helical" evidence="5">
    <location>
        <begin position="138"/>
        <end position="157"/>
    </location>
</feature>
<evidence type="ECO:0000256" key="5">
    <source>
        <dbReference type="SAM" id="Phobius"/>
    </source>
</evidence>
<dbReference type="EMBL" id="ML170175">
    <property type="protein sequence ID" value="TDL22375.1"/>
    <property type="molecule type" value="Genomic_DNA"/>
</dbReference>
<evidence type="ECO:0000256" key="1">
    <source>
        <dbReference type="ARBA" id="ARBA00004141"/>
    </source>
</evidence>
<feature type="transmembrane region" description="Helical" evidence="5">
    <location>
        <begin position="15"/>
        <end position="33"/>
    </location>
</feature>
<feature type="transmembrane region" description="Helical" evidence="5">
    <location>
        <begin position="104"/>
        <end position="126"/>
    </location>
</feature>
<feature type="transmembrane region" description="Helical" evidence="5">
    <location>
        <begin position="498"/>
        <end position="517"/>
    </location>
</feature>
<keyword evidence="3 5" id="KW-1133">Transmembrane helix</keyword>
<accession>A0A4Y7Q4R5</accession>
<evidence type="ECO:0000313" key="7">
    <source>
        <dbReference type="Proteomes" id="UP000294933"/>
    </source>
</evidence>
<dbReference type="STRING" id="50990.A0A4Y7Q4R5"/>
<organism evidence="6 7">
    <name type="scientific">Rickenella mellea</name>
    <dbReference type="NCBI Taxonomy" id="50990"/>
    <lineage>
        <taxon>Eukaryota</taxon>
        <taxon>Fungi</taxon>
        <taxon>Dikarya</taxon>
        <taxon>Basidiomycota</taxon>
        <taxon>Agaricomycotina</taxon>
        <taxon>Agaricomycetes</taxon>
        <taxon>Hymenochaetales</taxon>
        <taxon>Rickenellaceae</taxon>
        <taxon>Rickenella</taxon>
    </lineage>
</organism>
<evidence type="ECO:0008006" key="8">
    <source>
        <dbReference type="Google" id="ProtNLM"/>
    </source>
</evidence>
<evidence type="ECO:0000256" key="2">
    <source>
        <dbReference type="ARBA" id="ARBA00022692"/>
    </source>
</evidence>
<feature type="transmembrane region" description="Helical" evidence="5">
    <location>
        <begin position="334"/>
        <end position="355"/>
    </location>
</feature>
<dbReference type="InterPro" id="IPR004776">
    <property type="entry name" value="Mem_transp_PIN-like"/>
</dbReference>
<evidence type="ECO:0000313" key="6">
    <source>
        <dbReference type="EMBL" id="TDL22375.1"/>
    </source>
</evidence>
<evidence type="ECO:0000256" key="4">
    <source>
        <dbReference type="ARBA" id="ARBA00023136"/>
    </source>
</evidence>
<comment type="subcellular location">
    <subcellularLocation>
        <location evidence="1">Membrane</location>
        <topology evidence="1">Multi-pass membrane protein</topology>
    </subcellularLocation>
</comment>
<sequence length="518" mass="55660">MLPVGALVWVSIRPLLRLVICATTGFLITKADIFPQVAARGAGQIMLNITIPSLMFSKIVPAFTPQNIGALGPLILVAALYQMLGIASAWIVKQFFWVPHRFRYGILVAGGWGNWGDVPTAVIMSITGSAPFNGSTDQSLSVAYISAFILVFFVSLFPMGGHRLVALDYVGPEVEDDDIRMPVKAKALGTIHTWIGVARSVYTVLANKPPKPLRDPEVPPITAKSMEENRGIAKEDVADVSLRHRPEIGSKHVSFYVEDSTAIQTEIISSGVGSPAPTEALHSMSRVTSASPTAAQIDSTIEILRVPQRAGQSVIASSKSRGFLRGTINQLHTLVKSLITPPAIAIISAIIIAIVQPLKALFVSIPTVYIPNAPDGQPPLAFILDSATFIGNASVPLGLICLGSAMARLKVPWNQWSRLPVGAIAWLAISKMIVIPVIGVLICQGLVNAGVIDREDKVLRFVCIFFSCVPTATTQVFLTQVYSGTGSAEHLSAFLIPQYAIMFISMTTLTAFTLRLLF</sequence>
<dbReference type="PANTHER" id="PTHR31274:SF1">
    <property type="entry name" value="AGL149CP"/>
    <property type="match status" value="1"/>
</dbReference>
<dbReference type="AlphaFoldDB" id="A0A4Y7Q4R5"/>
<reference evidence="6 7" key="1">
    <citation type="submission" date="2018-06" db="EMBL/GenBank/DDBJ databases">
        <title>A transcriptomic atlas of mushroom development highlights an independent origin of complex multicellularity.</title>
        <authorList>
            <consortium name="DOE Joint Genome Institute"/>
            <person name="Krizsan K."/>
            <person name="Almasi E."/>
            <person name="Merenyi Z."/>
            <person name="Sahu N."/>
            <person name="Viragh M."/>
            <person name="Koszo T."/>
            <person name="Mondo S."/>
            <person name="Kiss B."/>
            <person name="Balint B."/>
            <person name="Kues U."/>
            <person name="Barry K."/>
            <person name="Hegedus J.C."/>
            <person name="Henrissat B."/>
            <person name="Johnson J."/>
            <person name="Lipzen A."/>
            <person name="Ohm R."/>
            <person name="Nagy I."/>
            <person name="Pangilinan J."/>
            <person name="Yan J."/>
            <person name="Xiong Y."/>
            <person name="Grigoriev I.V."/>
            <person name="Hibbett D.S."/>
            <person name="Nagy L.G."/>
        </authorList>
    </citation>
    <scope>NUCLEOTIDE SEQUENCE [LARGE SCALE GENOMIC DNA]</scope>
    <source>
        <strain evidence="6 7">SZMC22713</strain>
    </source>
</reference>
<dbReference type="Pfam" id="PF03547">
    <property type="entry name" value="Mem_trans"/>
    <property type="match status" value="1"/>
</dbReference>
<feature type="transmembrane region" description="Helical" evidence="5">
    <location>
        <begin position="423"/>
        <end position="446"/>
    </location>
</feature>
<keyword evidence="4 5" id="KW-0472">Membrane</keyword>
<keyword evidence="2 5" id="KW-0812">Transmembrane</keyword>
<dbReference type="PANTHER" id="PTHR31274">
    <property type="entry name" value="PROTEIN ECM3"/>
    <property type="match status" value="1"/>
</dbReference>
<evidence type="ECO:0000256" key="3">
    <source>
        <dbReference type="ARBA" id="ARBA00022989"/>
    </source>
</evidence>
<feature type="transmembrane region" description="Helical" evidence="5">
    <location>
        <begin position="458"/>
        <end position="478"/>
    </location>
</feature>
<dbReference type="GO" id="GO:0016020">
    <property type="term" value="C:membrane"/>
    <property type="evidence" value="ECO:0007669"/>
    <property type="project" value="UniProtKB-SubCell"/>
</dbReference>
<keyword evidence="7" id="KW-1185">Reference proteome</keyword>
<dbReference type="GO" id="GO:0055085">
    <property type="term" value="P:transmembrane transport"/>
    <property type="evidence" value="ECO:0007669"/>
    <property type="project" value="InterPro"/>
</dbReference>
<name>A0A4Y7Q4R5_9AGAM</name>
<feature type="transmembrane region" description="Helical" evidence="5">
    <location>
        <begin position="70"/>
        <end position="92"/>
    </location>
</feature>